<evidence type="ECO:0000313" key="2">
    <source>
        <dbReference type="EMBL" id="EOA14790.1"/>
    </source>
</evidence>
<dbReference type="InterPro" id="IPR036047">
    <property type="entry name" value="F-box-like_dom_sf"/>
</dbReference>
<dbReference type="PROSITE" id="PS50181">
    <property type="entry name" value="FBOX"/>
    <property type="match status" value="1"/>
</dbReference>
<dbReference type="InterPro" id="IPR013101">
    <property type="entry name" value="LRR_PRU1-like"/>
</dbReference>
<dbReference type="Proteomes" id="UP000029121">
    <property type="component" value="Unassembled WGS sequence"/>
</dbReference>
<gene>
    <name evidence="2" type="ORF">CARUB_v10028090mg</name>
</gene>
<dbReference type="Pfam" id="PF08387">
    <property type="entry name" value="FBD"/>
    <property type="match status" value="1"/>
</dbReference>
<dbReference type="KEGG" id="crb:17876878"/>
<dbReference type="SUPFAM" id="SSF52047">
    <property type="entry name" value="RNI-like"/>
    <property type="match status" value="1"/>
</dbReference>
<feature type="domain" description="F-box" evidence="1">
    <location>
        <begin position="1"/>
        <end position="53"/>
    </location>
</feature>
<dbReference type="OrthoDB" id="612216at2759"/>
<dbReference type="SUPFAM" id="SSF81383">
    <property type="entry name" value="F-box domain"/>
    <property type="match status" value="1"/>
</dbReference>
<dbReference type="InterPro" id="IPR006566">
    <property type="entry name" value="FBD"/>
</dbReference>
<reference evidence="3" key="1">
    <citation type="journal article" date="2013" name="Nat. Genet.">
        <title>The Capsella rubella genome and the genomic consequences of rapid mating system evolution.</title>
        <authorList>
            <person name="Slotte T."/>
            <person name="Hazzouri K.M."/>
            <person name="Agren J.A."/>
            <person name="Koenig D."/>
            <person name="Maumus F."/>
            <person name="Guo Y.L."/>
            <person name="Steige K."/>
            <person name="Platts A.E."/>
            <person name="Escobar J.S."/>
            <person name="Newman L.K."/>
            <person name="Wang W."/>
            <person name="Mandakova T."/>
            <person name="Vello E."/>
            <person name="Smith L.M."/>
            <person name="Henz S.R."/>
            <person name="Steffen J."/>
            <person name="Takuno S."/>
            <person name="Brandvain Y."/>
            <person name="Coop G."/>
            <person name="Andolfatto P."/>
            <person name="Hu T.T."/>
            <person name="Blanchette M."/>
            <person name="Clark R.M."/>
            <person name="Quesneville H."/>
            <person name="Nordborg M."/>
            <person name="Gaut B.S."/>
            <person name="Lysak M.A."/>
            <person name="Jenkins J."/>
            <person name="Grimwood J."/>
            <person name="Chapman J."/>
            <person name="Prochnik S."/>
            <person name="Shu S."/>
            <person name="Rokhsar D."/>
            <person name="Schmutz J."/>
            <person name="Weigel D."/>
            <person name="Wright S.I."/>
        </authorList>
    </citation>
    <scope>NUCLEOTIDE SEQUENCE [LARGE SCALE GENOMIC DNA]</scope>
    <source>
        <strain evidence="3">cv. Monte Gargano</strain>
    </source>
</reference>
<dbReference type="PANTHER" id="PTHR31900">
    <property type="entry name" value="F-BOX/RNI SUPERFAMILY PROTEIN-RELATED"/>
    <property type="match status" value="1"/>
</dbReference>
<dbReference type="STRING" id="81985.R0GR08"/>
<dbReference type="EMBL" id="KB870812">
    <property type="protein sequence ID" value="EOA14790.1"/>
    <property type="molecule type" value="Genomic_DNA"/>
</dbReference>
<dbReference type="InterPro" id="IPR032675">
    <property type="entry name" value="LRR_dom_sf"/>
</dbReference>
<dbReference type="Gene3D" id="1.20.1280.50">
    <property type="match status" value="1"/>
</dbReference>
<dbReference type="Pfam" id="PF07723">
    <property type="entry name" value="LRR_2"/>
    <property type="match status" value="1"/>
</dbReference>
<dbReference type="Gene3D" id="3.80.10.10">
    <property type="entry name" value="Ribonuclease Inhibitor"/>
    <property type="match status" value="1"/>
</dbReference>
<evidence type="ECO:0000259" key="1">
    <source>
        <dbReference type="PROSITE" id="PS50181"/>
    </source>
</evidence>
<proteinExistence type="predicted"/>
<dbReference type="Pfam" id="PF00646">
    <property type="entry name" value="F-box"/>
    <property type="match status" value="1"/>
</dbReference>
<organism evidence="2 3">
    <name type="scientific">Capsella rubella</name>
    <dbReference type="NCBI Taxonomy" id="81985"/>
    <lineage>
        <taxon>Eukaryota</taxon>
        <taxon>Viridiplantae</taxon>
        <taxon>Streptophyta</taxon>
        <taxon>Embryophyta</taxon>
        <taxon>Tracheophyta</taxon>
        <taxon>Spermatophyta</taxon>
        <taxon>Magnoliopsida</taxon>
        <taxon>eudicotyledons</taxon>
        <taxon>Gunneridae</taxon>
        <taxon>Pentapetalae</taxon>
        <taxon>rosids</taxon>
        <taxon>malvids</taxon>
        <taxon>Brassicales</taxon>
        <taxon>Brassicaceae</taxon>
        <taxon>Camelineae</taxon>
        <taxon>Capsella</taxon>
    </lineage>
</organism>
<accession>R0GR08</accession>
<name>R0GR08_9BRAS</name>
<dbReference type="SMART" id="SM00579">
    <property type="entry name" value="FBD"/>
    <property type="match status" value="1"/>
</dbReference>
<evidence type="ECO:0000313" key="3">
    <source>
        <dbReference type="Proteomes" id="UP000029121"/>
    </source>
</evidence>
<dbReference type="PANTHER" id="PTHR31900:SF34">
    <property type="entry name" value="EMB|CAB62440.1-RELATED"/>
    <property type="match status" value="1"/>
</dbReference>
<dbReference type="InterPro" id="IPR001810">
    <property type="entry name" value="F-box_dom"/>
</dbReference>
<dbReference type="InterPro" id="IPR050232">
    <property type="entry name" value="FBL13/AtMIF1-like"/>
</dbReference>
<protein>
    <recommendedName>
        <fullName evidence="1">F-box domain-containing protein</fullName>
    </recommendedName>
</protein>
<sequence>MDFINQLPEALLLRILSLLPAKDVVATMVLSKRWELLWTLVPKLIYDDSYQNIEYGSFSRFVDKSLLLHEAPVIEILCFKLGRRCDAADISVWTRTAVKRCVRCLIVDIDCSSSKIPFILPKSLYTGCTMLVTLKLNSVVILEVSSLVSFPSLKTLSLSSVRYPNDAFVKRLLSNCLVLEALLVERDPNDNVTIFTVIVHSLKSLFLRESPKSVKNDARGFVIDAPSLECLDIVDHKGGFCIIENDMPKIVKADVDVLYVHPGKILGSITSAKRLHLCLSTSKNAYPVGSVFHRLVHLRLCTCETEWLNLLMRILIDSPKLRELILEKYHEQPYEASLCWSEPSSIPECVISSLETLEWVKYEGTEEEKDVSTFILRNAKCLKKATISSNSNDPNKKLQMLKELSSSPRRSPTCQLIFD</sequence>
<dbReference type="AlphaFoldDB" id="R0GR08"/>
<keyword evidence="3" id="KW-1185">Reference proteome</keyword>